<dbReference type="PANTHER" id="PTHR42801:SF4">
    <property type="entry name" value="AHPC_TSA FAMILY PROTEIN"/>
    <property type="match status" value="1"/>
</dbReference>
<organism evidence="12 13">
    <name type="scientific">Thermococcus profundus</name>
    <dbReference type="NCBI Taxonomy" id="49899"/>
    <lineage>
        <taxon>Archaea</taxon>
        <taxon>Methanobacteriati</taxon>
        <taxon>Methanobacteriota</taxon>
        <taxon>Thermococci</taxon>
        <taxon>Thermococcales</taxon>
        <taxon>Thermococcaceae</taxon>
        <taxon>Thermococcus</taxon>
    </lineage>
</organism>
<evidence type="ECO:0000313" key="13">
    <source>
        <dbReference type="Proteomes" id="UP000250179"/>
    </source>
</evidence>
<keyword evidence="6" id="KW-1015">Disulfide bond</keyword>
<feature type="domain" description="Thioredoxin" evidence="11">
    <location>
        <begin position="1"/>
        <end position="151"/>
    </location>
</feature>
<dbReference type="PROSITE" id="PS51352">
    <property type="entry name" value="THIOREDOXIN_2"/>
    <property type="match status" value="1"/>
</dbReference>
<comment type="similarity">
    <text evidence="9">Belongs to the peroxiredoxin family. BCP/PrxQ subfamily.</text>
</comment>
<dbReference type="Pfam" id="PF00578">
    <property type="entry name" value="AhpC-TSA"/>
    <property type="match status" value="1"/>
</dbReference>
<evidence type="ECO:0000256" key="2">
    <source>
        <dbReference type="ARBA" id="ARBA00013017"/>
    </source>
</evidence>
<keyword evidence="13" id="KW-1185">Reference proteome</keyword>
<dbReference type="InterPro" id="IPR000866">
    <property type="entry name" value="AhpC/TSA"/>
</dbReference>
<protein>
    <recommendedName>
        <fullName evidence="2">thioredoxin-dependent peroxiredoxin</fullName>
        <ecNumber evidence="2">1.11.1.24</ecNumber>
    </recommendedName>
    <alternativeName>
        <fullName evidence="8">Thioredoxin peroxidase</fullName>
    </alternativeName>
</protein>
<evidence type="ECO:0000256" key="5">
    <source>
        <dbReference type="ARBA" id="ARBA00023002"/>
    </source>
</evidence>
<keyword evidence="7" id="KW-0676">Redox-active center</keyword>
<comment type="catalytic activity">
    <reaction evidence="10">
        <text>a hydroperoxide + [thioredoxin]-dithiol = an alcohol + [thioredoxin]-disulfide + H2O</text>
        <dbReference type="Rhea" id="RHEA:62620"/>
        <dbReference type="Rhea" id="RHEA-COMP:10698"/>
        <dbReference type="Rhea" id="RHEA-COMP:10700"/>
        <dbReference type="ChEBI" id="CHEBI:15377"/>
        <dbReference type="ChEBI" id="CHEBI:29950"/>
        <dbReference type="ChEBI" id="CHEBI:30879"/>
        <dbReference type="ChEBI" id="CHEBI:35924"/>
        <dbReference type="ChEBI" id="CHEBI:50058"/>
        <dbReference type="EC" id="1.11.1.24"/>
    </reaction>
</comment>
<dbReference type="CDD" id="cd03017">
    <property type="entry name" value="PRX_BCP"/>
    <property type="match status" value="1"/>
</dbReference>
<dbReference type="KEGG" id="tprf:A3L09_06290"/>
<dbReference type="PANTHER" id="PTHR42801">
    <property type="entry name" value="THIOREDOXIN-DEPENDENT PEROXIDE REDUCTASE"/>
    <property type="match status" value="1"/>
</dbReference>
<dbReference type="InterPro" id="IPR050924">
    <property type="entry name" value="Peroxiredoxin_BCP/PrxQ"/>
</dbReference>
<evidence type="ECO:0000256" key="1">
    <source>
        <dbReference type="ARBA" id="ARBA00011245"/>
    </source>
</evidence>
<sequence>MNYLEIKVIDENGEEKPLKDFILGRWTVLYFYPKDNTPGCTTEAKEFTELIEEFEKLGVQVIGVSRDSPKSHRRFKEKHGLKVRLLSDPNAELHRALGAWGRKKSYGREYEGAIRSTFILNPEGEIVWKKINVRAKGHAAKVLEEVKKLIGNRE</sequence>
<dbReference type="Gene3D" id="3.40.30.10">
    <property type="entry name" value="Glutaredoxin"/>
    <property type="match status" value="1"/>
</dbReference>
<keyword evidence="4" id="KW-0049">Antioxidant</keyword>
<dbReference type="GeneID" id="33320006"/>
<evidence type="ECO:0000256" key="10">
    <source>
        <dbReference type="ARBA" id="ARBA00049091"/>
    </source>
</evidence>
<evidence type="ECO:0000256" key="9">
    <source>
        <dbReference type="ARBA" id="ARBA00038489"/>
    </source>
</evidence>
<evidence type="ECO:0000259" key="11">
    <source>
        <dbReference type="PROSITE" id="PS51352"/>
    </source>
</evidence>
<comment type="subunit">
    <text evidence="1">Monomer.</text>
</comment>
<dbReference type="FunFam" id="3.40.30.10:FF:000007">
    <property type="entry name" value="Thioredoxin-dependent thiol peroxidase"/>
    <property type="match status" value="1"/>
</dbReference>
<accession>A0A2Z2MG67</accession>
<dbReference type="EMBL" id="CP014862">
    <property type="protein sequence ID" value="ASJ02894.1"/>
    <property type="molecule type" value="Genomic_DNA"/>
</dbReference>
<dbReference type="GO" id="GO:0005737">
    <property type="term" value="C:cytoplasm"/>
    <property type="evidence" value="ECO:0007669"/>
    <property type="project" value="TreeGrafter"/>
</dbReference>
<dbReference type="SUPFAM" id="SSF52833">
    <property type="entry name" value="Thioredoxin-like"/>
    <property type="match status" value="1"/>
</dbReference>
<evidence type="ECO:0000256" key="7">
    <source>
        <dbReference type="ARBA" id="ARBA00023284"/>
    </source>
</evidence>
<dbReference type="InterPro" id="IPR036249">
    <property type="entry name" value="Thioredoxin-like_sf"/>
</dbReference>
<dbReference type="EC" id="1.11.1.24" evidence="2"/>
<reference evidence="12 13" key="1">
    <citation type="submission" date="2016-03" db="EMBL/GenBank/DDBJ databases">
        <title>Complete genome sequence of Thermococcus profundus strain DT5432.</title>
        <authorList>
            <person name="Oger P.M."/>
        </authorList>
    </citation>
    <scope>NUCLEOTIDE SEQUENCE [LARGE SCALE GENOMIC DNA]</scope>
    <source>
        <strain evidence="12 13">DT 5432</strain>
    </source>
</reference>
<dbReference type="AlphaFoldDB" id="A0A2Z2MG67"/>
<gene>
    <name evidence="12" type="ORF">A3L09_06290</name>
</gene>
<keyword evidence="5" id="KW-0560">Oxidoreductase</keyword>
<evidence type="ECO:0000256" key="6">
    <source>
        <dbReference type="ARBA" id="ARBA00023157"/>
    </source>
</evidence>
<dbReference type="GO" id="GO:0034599">
    <property type="term" value="P:cellular response to oxidative stress"/>
    <property type="evidence" value="ECO:0007669"/>
    <property type="project" value="TreeGrafter"/>
</dbReference>
<dbReference type="Proteomes" id="UP000250179">
    <property type="component" value="Chromosome"/>
</dbReference>
<dbReference type="InterPro" id="IPR013766">
    <property type="entry name" value="Thioredoxin_domain"/>
</dbReference>
<evidence type="ECO:0000256" key="8">
    <source>
        <dbReference type="ARBA" id="ARBA00032824"/>
    </source>
</evidence>
<dbReference type="RefSeq" id="WP_088858149.1">
    <property type="nucleotide sequence ID" value="NZ_CP014862.1"/>
</dbReference>
<evidence type="ECO:0000256" key="4">
    <source>
        <dbReference type="ARBA" id="ARBA00022862"/>
    </source>
</evidence>
<dbReference type="GO" id="GO:0045454">
    <property type="term" value="P:cell redox homeostasis"/>
    <property type="evidence" value="ECO:0007669"/>
    <property type="project" value="TreeGrafter"/>
</dbReference>
<dbReference type="OrthoDB" id="145578at2157"/>
<name>A0A2Z2MG67_THEPR</name>
<evidence type="ECO:0000313" key="12">
    <source>
        <dbReference type="EMBL" id="ASJ02894.1"/>
    </source>
</evidence>
<proteinExistence type="inferred from homology"/>
<dbReference type="GO" id="GO:0008379">
    <property type="term" value="F:thioredoxin peroxidase activity"/>
    <property type="evidence" value="ECO:0007669"/>
    <property type="project" value="TreeGrafter"/>
</dbReference>
<keyword evidence="3" id="KW-0575">Peroxidase</keyword>
<evidence type="ECO:0000256" key="3">
    <source>
        <dbReference type="ARBA" id="ARBA00022559"/>
    </source>
</evidence>